<dbReference type="PANTHER" id="PTHR30627:SF2">
    <property type="entry name" value="PEPTIDOGLYCAN D,D-TRANSPEPTIDASE MRDA"/>
    <property type="match status" value="1"/>
</dbReference>
<evidence type="ECO:0000256" key="14">
    <source>
        <dbReference type="SAM" id="MobiDB-lite"/>
    </source>
</evidence>
<comment type="subcellular location">
    <subcellularLocation>
        <location evidence="2">Cell membrane</location>
    </subcellularLocation>
    <subcellularLocation>
        <location evidence="1">Membrane</location>
        <topology evidence="1">Single-pass membrane protein</topology>
    </subcellularLocation>
</comment>
<evidence type="ECO:0000256" key="10">
    <source>
        <dbReference type="ARBA" id="ARBA00022984"/>
    </source>
</evidence>
<dbReference type="Proteomes" id="UP000281738">
    <property type="component" value="Unassembled WGS sequence"/>
</dbReference>
<accession>A0A3N2CVZ7</accession>
<evidence type="ECO:0000259" key="16">
    <source>
        <dbReference type="Pfam" id="PF00905"/>
    </source>
</evidence>
<dbReference type="GO" id="GO:0006508">
    <property type="term" value="P:proteolysis"/>
    <property type="evidence" value="ECO:0007669"/>
    <property type="project" value="UniProtKB-KW"/>
</dbReference>
<evidence type="ECO:0000256" key="13">
    <source>
        <dbReference type="ARBA" id="ARBA00023316"/>
    </source>
</evidence>
<dbReference type="RefSeq" id="WP_123391253.1">
    <property type="nucleotide sequence ID" value="NZ_RKHO01000001.1"/>
</dbReference>
<feature type="domain" description="Penicillin-binding protein dimerisation" evidence="17">
    <location>
        <begin position="61"/>
        <end position="250"/>
    </location>
</feature>
<dbReference type="GO" id="GO:0071972">
    <property type="term" value="F:peptidoglycan L,D-transpeptidase activity"/>
    <property type="evidence" value="ECO:0007669"/>
    <property type="project" value="TreeGrafter"/>
</dbReference>
<reference evidence="18 19" key="1">
    <citation type="submission" date="2018-11" db="EMBL/GenBank/DDBJ databases">
        <title>Sequencing the genomes of 1000 actinobacteria strains.</title>
        <authorList>
            <person name="Klenk H.-P."/>
        </authorList>
    </citation>
    <scope>NUCLEOTIDE SEQUENCE [LARGE SCALE GENOMIC DNA]</scope>
    <source>
        <strain evidence="18 19">DSM 12652</strain>
    </source>
</reference>
<keyword evidence="6" id="KW-0645">Protease</keyword>
<feature type="transmembrane region" description="Helical" evidence="15">
    <location>
        <begin position="16"/>
        <end position="38"/>
    </location>
</feature>
<comment type="caution">
    <text evidence="18">The sequence shown here is derived from an EMBL/GenBank/DDBJ whole genome shotgun (WGS) entry which is preliminary data.</text>
</comment>
<dbReference type="Pfam" id="PF03717">
    <property type="entry name" value="PBP_dimer"/>
    <property type="match status" value="1"/>
</dbReference>
<dbReference type="AlphaFoldDB" id="A0A3N2CVZ7"/>
<keyword evidence="7 15" id="KW-0812">Transmembrane</keyword>
<sequence>MAAVLIRPNASEKSRLRLFVVQALVVSLFLTLFVRLWYMQVATGEGYQAAAAEQSVRDVVVQPARGLIVDDVGRPLVANRSSWVVSVDRTLLGKLPEDIRERTLDRLAGVVKVERATIDARMVVCGQSGAEAGSCWNGSPYQPVPVARDVPQQVAVKLLERTEEFPAVLAQQESVRAYPNPFGVNGAHVLGYLSPITGGELEEAEKESDTSVNGASVVGRAGVEKAYDRYLRGTPGYKKVAVDSMGRVLGDSGEVESTPGATLVTSIDAEVQGYVEKQLAQTIQTARGTTDTVTGRRYAADSGAAVVLDAKTGRVVAMASQPTYDPEVWSGGITSKQLERLYSEEAGTPLLSRATQGQFAPGSTWKPMMTAAALSNGYSPETVLACGSGFQVGNRTFKNYESGAYGNITFAKALEVSCNTFFYKIGFDYWQELGSDETDVEAKDPLVSMAKTFGFGKPTGIDLPGEASGRIADRKWKLAYWESMKDYYCKIGKQEGSDFQHRFAREFCVEGSHYRAGDAVNFAIGQGDTVVTPLQLARAYAALSNGGTLYEPRVAKAIVSPDGDLIKELPPVVDKKLPVKQAVLDYIDGALKNVASVGTMAWRLEGFPLDEVTIRAKTGSAEVYGKQSTSWVASYTEDYVVVMMVSQGGTGSGTSGPAIRKIWEKLYGVKGTDVRPGQAAIAGTTPPAELPTFADDGSILPPATSRPKGD</sequence>
<name>A0A3N2CVZ7_9ACTN</name>
<dbReference type="NCBIfam" id="TIGR03423">
    <property type="entry name" value="pbp2_mrdA"/>
    <property type="match status" value="1"/>
</dbReference>
<dbReference type="OrthoDB" id="9766847at2"/>
<keyword evidence="4" id="KW-1003">Cell membrane</keyword>
<keyword evidence="11 15" id="KW-1133">Transmembrane helix</keyword>
<dbReference type="GO" id="GO:0071555">
    <property type="term" value="P:cell wall organization"/>
    <property type="evidence" value="ECO:0007669"/>
    <property type="project" value="UniProtKB-KW"/>
</dbReference>
<dbReference type="SUPFAM" id="SSF56601">
    <property type="entry name" value="beta-lactamase/transpeptidase-like"/>
    <property type="match status" value="1"/>
</dbReference>
<comment type="similarity">
    <text evidence="3">Belongs to the transpeptidase family.</text>
</comment>
<dbReference type="InterPro" id="IPR017790">
    <property type="entry name" value="Penicillin-binding_protein_2"/>
</dbReference>
<feature type="region of interest" description="Disordered" evidence="14">
    <location>
        <begin position="681"/>
        <end position="710"/>
    </location>
</feature>
<dbReference type="InterPro" id="IPR036138">
    <property type="entry name" value="PBP_dimer_sf"/>
</dbReference>
<evidence type="ECO:0000313" key="19">
    <source>
        <dbReference type="Proteomes" id="UP000281738"/>
    </source>
</evidence>
<gene>
    <name evidence="18" type="ORF">EDD33_2530</name>
</gene>
<keyword evidence="13" id="KW-0961">Cell wall biogenesis/degradation</keyword>
<evidence type="ECO:0000256" key="4">
    <source>
        <dbReference type="ARBA" id="ARBA00022475"/>
    </source>
</evidence>
<protein>
    <submittedName>
        <fullName evidence="18">Penicillin-binding protein 2</fullName>
    </submittedName>
</protein>
<dbReference type="InterPro" id="IPR012338">
    <property type="entry name" value="Beta-lactam/transpept-like"/>
</dbReference>
<keyword evidence="5" id="KW-0997">Cell inner membrane</keyword>
<keyword evidence="10" id="KW-0573">Peptidoglycan synthesis</keyword>
<dbReference type="GO" id="GO:0005886">
    <property type="term" value="C:plasma membrane"/>
    <property type="evidence" value="ECO:0007669"/>
    <property type="project" value="UniProtKB-SubCell"/>
</dbReference>
<dbReference type="GO" id="GO:0009252">
    <property type="term" value="P:peptidoglycan biosynthetic process"/>
    <property type="evidence" value="ECO:0007669"/>
    <property type="project" value="UniProtKB-KW"/>
</dbReference>
<dbReference type="GO" id="GO:0008658">
    <property type="term" value="F:penicillin binding"/>
    <property type="evidence" value="ECO:0007669"/>
    <property type="project" value="InterPro"/>
</dbReference>
<evidence type="ECO:0000256" key="9">
    <source>
        <dbReference type="ARBA" id="ARBA00022960"/>
    </source>
</evidence>
<dbReference type="EMBL" id="RKHO01000001">
    <property type="protein sequence ID" value="ROR91659.1"/>
    <property type="molecule type" value="Genomic_DNA"/>
</dbReference>
<evidence type="ECO:0000256" key="12">
    <source>
        <dbReference type="ARBA" id="ARBA00023136"/>
    </source>
</evidence>
<keyword evidence="12 15" id="KW-0472">Membrane</keyword>
<keyword evidence="19" id="KW-1185">Reference proteome</keyword>
<proteinExistence type="inferred from homology"/>
<dbReference type="Gene3D" id="3.40.710.10">
    <property type="entry name" value="DD-peptidase/beta-lactamase superfamily"/>
    <property type="match status" value="1"/>
</dbReference>
<evidence type="ECO:0000313" key="18">
    <source>
        <dbReference type="EMBL" id="ROR91659.1"/>
    </source>
</evidence>
<feature type="domain" description="Penicillin-binding protein transpeptidase" evidence="16">
    <location>
        <begin position="303"/>
        <end position="662"/>
    </location>
</feature>
<evidence type="ECO:0000259" key="17">
    <source>
        <dbReference type="Pfam" id="PF03717"/>
    </source>
</evidence>
<dbReference type="GO" id="GO:0009002">
    <property type="term" value="F:serine-type D-Ala-D-Ala carboxypeptidase activity"/>
    <property type="evidence" value="ECO:0007669"/>
    <property type="project" value="InterPro"/>
</dbReference>
<evidence type="ECO:0000256" key="2">
    <source>
        <dbReference type="ARBA" id="ARBA00004236"/>
    </source>
</evidence>
<organism evidence="18 19">
    <name type="scientific">Nocardioides aurantiacus</name>
    <dbReference type="NCBI Taxonomy" id="86796"/>
    <lineage>
        <taxon>Bacteria</taxon>
        <taxon>Bacillati</taxon>
        <taxon>Actinomycetota</taxon>
        <taxon>Actinomycetes</taxon>
        <taxon>Propionibacteriales</taxon>
        <taxon>Nocardioidaceae</taxon>
        <taxon>Nocardioides</taxon>
    </lineage>
</organism>
<dbReference type="InterPro" id="IPR005311">
    <property type="entry name" value="PBP_dimer"/>
</dbReference>
<dbReference type="SUPFAM" id="SSF56519">
    <property type="entry name" value="Penicillin binding protein dimerisation domain"/>
    <property type="match status" value="1"/>
</dbReference>
<evidence type="ECO:0000256" key="15">
    <source>
        <dbReference type="SAM" id="Phobius"/>
    </source>
</evidence>
<dbReference type="Pfam" id="PF00905">
    <property type="entry name" value="Transpeptidase"/>
    <property type="match status" value="1"/>
</dbReference>
<evidence type="ECO:0000256" key="5">
    <source>
        <dbReference type="ARBA" id="ARBA00022519"/>
    </source>
</evidence>
<dbReference type="Gene3D" id="3.90.1310.10">
    <property type="entry name" value="Penicillin-binding protein 2a (Domain 2)"/>
    <property type="match status" value="1"/>
</dbReference>
<evidence type="ECO:0000256" key="7">
    <source>
        <dbReference type="ARBA" id="ARBA00022692"/>
    </source>
</evidence>
<dbReference type="PANTHER" id="PTHR30627">
    <property type="entry name" value="PEPTIDOGLYCAN D,D-TRANSPEPTIDASE"/>
    <property type="match status" value="1"/>
</dbReference>
<dbReference type="InterPro" id="IPR050515">
    <property type="entry name" value="Beta-lactam/transpept"/>
</dbReference>
<dbReference type="GO" id="GO:0008360">
    <property type="term" value="P:regulation of cell shape"/>
    <property type="evidence" value="ECO:0007669"/>
    <property type="project" value="UniProtKB-KW"/>
</dbReference>
<evidence type="ECO:0000256" key="8">
    <source>
        <dbReference type="ARBA" id="ARBA00022801"/>
    </source>
</evidence>
<dbReference type="InterPro" id="IPR001460">
    <property type="entry name" value="PCN-bd_Tpept"/>
</dbReference>
<keyword evidence="9" id="KW-0133">Cell shape</keyword>
<evidence type="ECO:0000256" key="3">
    <source>
        <dbReference type="ARBA" id="ARBA00007171"/>
    </source>
</evidence>
<evidence type="ECO:0000256" key="6">
    <source>
        <dbReference type="ARBA" id="ARBA00022670"/>
    </source>
</evidence>
<evidence type="ECO:0000256" key="11">
    <source>
        <dbReference type="ARBA" id="ARBA00022989"/>
    </source>
</evidence>
<keyword evidence="8" id="KW-0378">Hydrolase</keyword>
<evidence type="ECO:0000256" key="1">
    <source>
        <dbReference type="ARBA" id="ARBA00004167"/>
    </source>
</evidence>